<comment type="caution">
    <text evidence="1">The sequence shown here is derived from an EMBL/GenBank/DDBJ whole genome shotgun (WGS) entry which is preliminary data.</text>
</comment>
<proteinExistence type="predicted"/>
<keyword evidence="2" id="KW-1185">Reference proteome</keyword>
<accession>A0ABV0W9H0</accession>
<evidence type="ECO:0000313" key="1">
    <source>
        <dbReference type="EMBL" id="MEQ2265132.1"/>
    </source>
</evidence>
<evidence type="ECO:0000313" key="2">
    <source>
        <dbReference type="Proteomes" id="UP001444071"/>
    </source>
</evidence>
<gene>
    <name evidence="1" type="ORF">XENORESO_002782</name>
</gene>
<sequence>KRCHHYHHIYQQEQQEQQQCRNISPYPIPGTSDQPQKRRHEAIIAVDWKRTCSAGFHSAHPGWEAVQACYGGDRKKIVTEEQ</sequence>
<reference evidence="1 2" key="1">
    <citation type="submission" date="2021-06" db="EMBL/GenBank/DDBJ databases">
        <authorList>
            <person name="Palmer J.M."/>
        </authorList>
    </citation>
    <scope>NUCLEOTIDE SEQUENCE [LARGE SCALE GENOMIC DNA]</scope>
    <source>
        <strain evidence="1 2">XR_2019</strain>
        <tissue evidence="1">Muscle</tissue>
    </source>
</reference>
<protein>
    <submittedName>
        <fullName evidence="1">Uncharacterized protein</fullName>
    </submittedName>
</protein>
<dbReference type="EMBL" id="JAHRIM010031506">
    <property type="protein sequence ID" value="MEQ2265132.1"/>
    <property type="molecule type" value="Genomic_DNA"/>
</dbReference>
<organism evidence="1 2">
    <name type="scientific">Xenotaenia resolanae</name>
    <dbReference type="NCBI Taxonomy" id="208358"/>
    <lineage>
        <taxon>Eukaryota</taxon>
        <taxon>Metazoa</taxon>
        <taxon>Chordata</taxon>
        <taxon>Craniata</taxon>
        <taxon>Vertebrata</taxon>
        <taxon>Euteleostomi</taxon>
        <taxon>Actinopterygii</taxon>
        <taxon>Neopterygii</taxon>
        <taxon>Teleostei</taxon>
        <taxon>Neoteleostei</taxon>
        <taxon>Acanthomorphata</taxon>
        <taxon>Ovalentaria</taxon>
        <taxon>Atherinomorphae</taxon>
        <taxon>Cyprinodontiformes</taxon>
        <taxon>Goodeidae</taxon>
        <taxon>Xenotaenia</taxon>
    </lineage>
</organism>
<name>A0ABV0W9H0_9TELE</name>
<feature type="non-terminal residue" evidence="1">
    <location>
        <position position="1"/>
    </location>
</feature>
<dbReference type="Proteomes" id="UP001444071">
    <property type="component" value="Unassembled WGS sequence"/>
</dbReference>